<evidence type="ECO:0000313" key="4">
    <source>
        <dbReference type="Proteomes" id="UP000292209"/>
    </source>
</evidence>
<sequence>MYRKLALFISYLFQPLLIPTLVFLYLIYGATHLVKVSYFDNRFLVAMVFLTTFIIPLLSVVMMRLTKNIGSFHMHSKEERVFPFSMISLFYMITTYLFYLKFRIDPALLLALVVITISVIILTSVTFFWKISAHMTGISGLVAIIFAIALKYPSYDYLALVIGSILAAGLVGSSRLYLNAHTPGEIFGGFILGFSICFSAFYWLL</sequence>
<feature type="domain" description="Phosphatidic acid phosphatase type 2/haloperoxidase" evidence="2">
    <location>
        <begin position="132"/>
        <end position="203"/>
    </location>
</feature>
<proteinExistence type="predicted"/>
<keyword evidence="4" id="KW-1185">Reference proteome</keyword>
<feature type="transmembrane region" description="Helical" evidence="1">
    <location>
        <begin position="184"/>
        <end position="204"/>
    </location>
</feature>
<comment type="caution">
    <text evidence="3">The sequence shown here is derived from an EMBL/GenBank/DDBJ whole genome shotgun (WGS) entry which is preliminary data.</text>
</comment>
<feature type="transmembrane region" description="Helical" evidence="1">
    <location>
        <begin position="157"/>
        <end position="178"/>
    </location>
</feature>
<name>A0A4Q7PDD8_9BACT</name>
<protein>
    <submittedName>
        <fullName evidence="3">PAP2 superfamily protein</fullName>
    </submittedName>
</protein>
<evidence type="ECO:0000259" key="2">
    <source>
        <dbReference type="Pfam" id="PF01569"/>
    </source>
</evidence>
<evidence type="ECO:0000256" key="1">
    <source>
        <dbReference type="SAM" id="Phobius"/>
    </source>
</evidence>
<accession>A0A4Q7PDD8</accession>
<feature type="transmembrane region" description="Helical" evidence="1">
    <location>
        <begin position="81"/>
        <end position="100"/>
    </location>
</feature>
<keyword evidence="1" id="KW-0472">Membrane</keyword>
<feature type="transmembrane region" description="Helical" evidence="1">
    <location>
        <begin position="43"/>
        <end position="61"/>
    </location>
</feature>
<keyword evidence="1" id="KW-0812">Transmembrane</keyword>
<dbReference type="InterPro" id="IPR000326">
    <property type="entry name" value="PAP2/HPO"/>
</dbReference>
<dbReference type="Proteomes" id="UP000292209">
    <property type="component" value="Unassembled WGS sequence"/>
</dbReference>
<dbReference type="Pfam" id="PF01569">
    <property type="entry name" value="PAP2"/>
    <property type="match status" value="1"/>
</dbReference>
<dbReference type="InterPro" id="IPR036938">
    <property type="entry name" value="PAP2/HPO_sf"/>
</dbReference>
<gene>
    <name evidence="3" type="ORF">BC751_4031</name>
</gene>
<keyword evidence="1" id="KW-1133">Transmembrane helix</keyword>
<evidence type="ECO:0000313" key="3">
    <source>
        <dbReference type="EMBL" id="RZS98381.1"/>
    </source>
</evidence>
<feature type="transmembrane region" description="Helical" evidence="1">
    <location>
        <begin position="131"/>
        <end position="150"/>
    </location>
</feature>
<dbReference type="Gene3D" id="1.20.144.10">
    <property type="entry name" value="Phosphatidic acid phosphatase type 2/haloperoxidase"/>
    <property type="match status" value="1"/>
</dbReference>
<reference evidence="3 4" key="1">
    <citation type="submission" date="2019-02" db="EMBL/GenBank/DDBJ databases">
        <title>Genomic Encyclopedia of Archaeal and Bacterial Type Strains, Phase II (KMG-II): from individual species to whole genera.</title>
        <authorList>
            <person name="Goeker M."/>
        </authorList>
    </citation>
    <scope>NUCLEOTIDE SEQUENCE [LARGE SCALE GENOMIC DNA]</scope>
    <source>
        <strain evidence="3 4">DSM 21411</strain>
    </source>
</reference>
<feature type="transmembrane region" description="Helical" evidence="1">
    <location>
        <begin position="12"/>
        <end position="31"/>
    </location>
</feature>
<organism evidence="3 4">
    <name type="scientific">Cecembia calidifontis</name>
    <dbReference type="NCBI Taxonomy" id="1187080"/>
    <lineage>
        <taxon>Bacteria</taxon>
        <taxon>Pseudomonadati</taxon>
        <taxon>Bacteroidota</taxon>
        <taxon>Cytophagia</taxon>
        <taxon>Cytophagales</taxon>
        <taxon>Cyclobacteriaceae</taxon>
        <taxon>Cecembia</taxon>
    </lineage>
</organism>
<dbReference type="EMBL" id="SGXG01000001">
    <property type="protein sequence ID" value="RZS98381.1"/>
    <property type="molecule type" value="Genomic_DNA"/>
</dbReference>
<feature type="transmembrane region" description="Helical" evidence="1">
    <location>
        <begin position="107"/>
        <end position="125"/>
    </location>
</feature>
<dbReference type="SUPFAM" id="SSF48317">
    <property type="entry name" value="Acid phosphatase/Vanadium-dependent haloperoxidase"/>
    <property type="match status" value="1"/>
</dbReference>
<dbReference type="AlphaFoldDB" id="A0A4Q7PDD8"/>